<dbReference type="eggNOG" id="ENOG5031BCC">
    <property type="taxonomic scope" value="Bacteria"/>
</dbReference>
<proteinExistence type="predicted"/>
<evidence type="ECO:0000256" key="1">
    <source>
        <dbReference type="SAM" id="MobiDB-lite"/>
    </source>
</evidence>
<protein>
    <submittedName>
        <fullName evidence="2">Uncharacterized protein</fullName>
    </submittedName>
</protein>
<feature type="region of interest" description="Disordered" evidence="1">
    <location>
        <begin position="34"/>
        <end position="57"/>
    </location>
</feature>
<name>A0A031JIW5_9SPHN</name>
<dbReference type="EMBL" id="JFYZ01000048">
    <property type="protein sequence ID" value="EZP73121.1"/>
    <property type="molecule type" value="Genomic_DNA"/>
</dbReference>
<reference evidence="2 3" key="1">
    <citation type="submission" date="2014-03" db="EMBL/GenBank/DDBJ databases">
        <title>Whole genome sequence of Novosphingobium resinovorum KF1.</title>
        <authorList>
            <person name="Gan H.M."/>
            <person name="Gan H.Y."/>
            <person name="Chew T.H."/>
            <person name="Savka M.A."/>
        </authorList>
    </citation>
    <scope>NUCLEOTIDE SEQUENCE [LARGE SCALE GENOMIC DNA]</scope>
    <source>
        <strain evidence="2 3">KF1</strain>
    </source>
</reference>
<dbReference type="Proteomes" id="UP000024329">
    <property type="component" value="Unassembled WGS sequence"/>
</dbReference>
<evidence type="ECO:0000313" key="2">
    <source>
        <dbReference type="EMBL" id="EZP73121.1"/>
    </source>
</evidence>
<dbReference type="PATRIC" id="fig|158500.4.peg.5079"/>
<comment type="caution">
    <text evidence="2">The sequence shown here is derived from an EMBL/GenBank/DDBJ whole genome shotgun (WGS) entry which is preliminary data.</text>
</comment>
<evidence type="ECO:0000313" key="3">
    <source>
        <dbReference type="Proteomes" id="UP000024329"/>
    </source>
</evidence>
<organism evidence="2 3">
    <name type="scientific">Novosphingobium resinovorum</name>
    <dbReference type="NCBI Taxonomy" id="158500"/>
    <lineage>
        <taxon>Bacteria</taxon>
        <taxon>Pseudomonadati</taxon>
        <taxon>Pseudomonadota</taxon>
        <taxon>Alphaproteobacteria</taxon>
        <taxon>Sphingomonadales</taxon>
        <taxon>Sphingomonadaceae</taxon>
        <taxon>Novosphingobium</taxon>
    </lineage>
</organism>
<dbReference type="RefSeq" id="WP_036529752.1">
    <property type="nucleotide sequence ID" value="NZ_JFYZ01000048.1"/>
</dbReference>
<accession>A0A031JIW5</accession>
<dbReference type="AlphaFoldDB" id="A0A031JIW5"/>
<sequence>MSRHRLAPRPECPEVLRAVVGFDRPLQTLFAQVFSRTPEAEDPEAGSARDNKEDGDEDGEILLWVGTEPGELLDPEAAIALVAPHALIPDDLAARLREEMNAAAGKRDGAHQIEVKRILFGSQH</sequence>
<gene>
    <name evidence="2" type="ORF">BV97_05002</name>
</gene>